<accession>A0ABQ5M051</accession>
<comment type="caution">
    <text evidence="1">The sequence shown here is derived from an EMBL/GenBank/DDBJ whole genome shotgun (WGS) entry which is preliminary data.</text>
</comment>
<keyword evidence="2" id="KW-1185">Reference proteome</keyword>
<sequence>MMLSNADFEEIFPDLFRPERRALVSQSVRAASPACIARWEDDGGRLCDRTQSHDVSDRRREVGYAVHDPVETRHALETLPVAAALGAAWMMLASFGRVVDGR</sequence>
<evidence type="ECO:0000313" key="1">
    <source>
        <dbReference type="EMBL" id="GKY89872.1"/>
    </source>
</evidence>
<reference evidence="1" key="1">
    <citation type="journal article" date="2023" name="Int. J. Syst. Evol. Microbiol.">
        <title>Sinisalibacter aestuarii sp. nov., isolated from estuarine sediment of the Arakawa River.</title>
        <authorList>
            <person name="Arafat S.T."/>
            <person name="Hirano S."/>
            <person name="Sato A."/>
            <person name="Takeuchi K."/>
            <person name="Yasuda T."/>
            <person name="Terahara T."/>
            <person name="Hamada M."/>
            <person name="Kobayashi T."/>
        </authorList>
    </citation>
    <scope>NUCLEOTIDE SEQUENCE</scope>
    <source>
        <strain evidence="1">B-399</strain>
    </source>
</reference>
<dbReference type="EMBL" id="BROH01000015">
    <property type="protein sequence ID" value="GKY89872.1"/>
    <property type="molecule type" value="Genomic_DNA"/>
</dbReference>
<name>A0ABQ5M051_9RHOB</name>
<evidence type="ECO:0000313" key="2">
    <source>
        <dbReference type="Proteomes" id="UP001144205"/>
    </source>
</evidence>
<proteinExistence type="predicted"/>
<protein>
    <submittedName>
        <fullName evidence="1">Uncharacterized protein</fullName>
    </submittedName>
</protein>
<organism evidence="1 2">
    <name type="scientific">Sinisalibacter aestuarii</name>
    <dbReference type="NCBI Taxonomy" id="2949426"/>
    <lineage>
        <taxon>Bacteria</taxon>
        <taxon>Pseudomonadati</taxon>
        <taxon>Pseudomonadota</taxon>
        <taxon>Alphaproteobacteria</taxon>
        <taxon>Rhodobacterales</taxon>
        <taxon>Roseobacteraceae</taxon>
        <taxon>Sinisalibacter</taxon>
    </lineage>
</organism>
<dbReference type="Proteomes" id="UP001144205">
    <property type="component" value="Unassembled WGS sequence"/>
</dbReference>
<gene>
    <name evidence="1" type="ORF">STA1M1_37410</name>
</gene>